<feature type="non-terminal residue" evidence="1">
    <location>
        <position position="115"/>
    </location>
</feature>
<proteinExistence type="predicted"/>
<accession>A0AAV5SR35</accession>
<reference evidence="1" key="1">
    <citation type="submission" date="2023-10" db="EMBL/GenBank/DDBJ databases">
        <title>Genome assembly of Pristionchus species.</title>
        <authorList>
            <person name="Yoshida K."/>
            <person name="Sommer R.J."/>
        </authorList>
    </citation>
    <scope>NUCLEOTIDE SEQUENCE</scope>
    <source>
        <strain evidence="1">RS0144</strain>
    </source>
</reference>
<keyword evidence="2" id="KW-1185">Reference proteome</keyword>
<name>A0AAV5SR35_9BILA</name>
<evidence type="ECO:0000313" key="1">
    <source>
        <dbReference type="EMBL" id="GMS85666.1"/>
    </source>
</evidence>
<protein>
    <submittedName>
        <fullName evidence="1">Uncharacterized protein</fullName>
    </submittedName>
</protein>
<dbReference type="Proteomes" id="UP001432027">
    <property type="component" value="Unassembled WGS sequence"/>
</dbReference>
<comment type="caution">
    <text evidence="1">The sequence shown here is derived from an EMBL/GenBank/DDBJ whole genome shotgun (WGS) entry which is preliminary data.</text>
</comment>
<organism evidence="1 2">
    <name type="scientific">Pristionchus entomophagus</name>
    <dbReference type="NCBI Taxonomy" id="358040"/>
    <lineage>
        <taxon>Eukaryota</taxon>
        <taxon>Metazoa</taxon>
        <taxon>Ecdysozoa</taxon>
        <taxon>Nematoda</taxon>
        <taxon>Chromadorea</taxon>
        <taxon>Rhabditida</taxon>
        <taxon>Rhabditina</taxon>
        <taxon>Diplogasteromorpha</taxon>
        <taxon>Diplogasteroidea</taxon>
        <taxon>Neodiplogasteridae</taxon>
        <taxon>Pristionchus</taxon>
    </lineage>
</organism>
<gene>
    <name evidence="1" type="ORF">PENTCL1PPCAC_7841</name>
</gene>
<evidence type="ECO:0000313" key="2">
    <source>
        <dbReference type="Proteomes" id="UP001432027"/>
    </source>
</evidence>
<dbReference type="EMBL" id="BTSX01000002">
    <property type="protein sequence ID" value="GMS85666.1"/>
    <property type="molecule type" value="Genomic_DNA"/>
</dbReference>
<sequence length="115" mass="13449">MQLISPRWNALAIEHLSDRSNLPLIESVRVETVQLGGGHDCSSIRIRFSNKYLEYFGVAHCPTKSWEGAMCERFKCDNINNVWTWKVMKILPQLFNRCSRIGRYELDFDTSDEHK</sequence>
<dbReference type="AlphaFoldDB" id="A0AAV5SR35"/>